<dbReference type="AlphaFoldDB" id="A0A165RKP2"/>
<evidence type="ECO:0000313" key="2">
    <source>
        <dbReference type="Proteomes" id="UP000076727"/>
    </source>
</evidence>
<gene>
    <name evidence="1" type="ORF">DAEQUDRAFT_171430</name>
</gene>
<name>A0A165RKP2_9APHY</name>
<sequence>MCLSRSKLLPVSRGHVFLLNTVASQSVRHQLLGETAQSFCRSGPLPFGVVRHVLTTCSHEYPAYTVKRPLYQISANSSPPG</sequence>
<keyword evidence="2" id="KW-1185">Reference proteome</keyword>
<proteinExistence type="predicted"/>
<dbReference type="EMBL" id="KV429049">
    <property type="protein sequence ID" value="KZT70880.1"/>
    <property type="molecule type" value="Genomic_DNA"/>
</dbReference>
<reference evidence="1 2" key="1">
    <citation type="journal article" date="2016" name="Mol. Biol. Evol.">
        <title>Comparative Genomics of Early-Diverging Mushroom-Forming Fungi Provides Insights into the Origins of Lignocellulose Decay Capabilities.</title>
        <authorList>
            <person name="Nagy L.G."/>
            <person name="Riley R."/>
            <person name="Tritt A."/>
            <person name="Adam C."/>
            <person name="Daum C."/>
            <person name="Floudas D."/>
            <person name="Sun H."/>
            <person name="Yadav J.S."/>
            <person name="Pangilinan J."/>
            <person name="Larsson K.H."/>
            <person name="Matsuura K."/>
            <person name="Barry K."/>
            <person name="Labutti K."/>
            <person name="Kuo R."/>
            <person name="Ohm R.A."/>
            <person name="Bhattacharya S.S."/>
            <person name="Shirouzu T."/>
            <person name="Yoshinaga Y."/>
            <person name="Martin F.M."/>
            <person name="Grigoriev I.V."/>
            <person name="Hibbett D.S."/>
        </authorList>
    </citation>
    <scope>NUCLEOTIDE SEQUENCE [LARGE SCALE GENOMIC DNA]</scope>
    <source>
        <strain evidence="1 2">L-15889</strain>
    </source>
</reference>
<organism evidence="1 2">
    <name type="scientific">Daedalea quercina L-15889</name>
    <dbReference type="NCBI Taxonomy" id="1314783"/>
    <lineage>
        <taxon>Eukaryota</taxon>
        <taxon>Fungi</taxon>
        <taxon>Dikarya</taxon>
        <taxon>Basidiomycota</taxon>
        <taxon>Agaricomycotina</taxon>
        <taxon>Agaricomycetes</taxon>
        <taxon>Polyporales</taxon>
        <taxon>Fomitopsis</taxon>
    </lineage>
</organism>
<dbReference type="Proteomes" id="UP000076727">
    <property type="component" value="Unassembled WGS sequence"/>
</dbReference>
<protein>
    <submittedName>
        <fullName evidence="1">Uncharacterized protein</fullName>
    </submittedName>
</protein>
<evidence type="ECO:0000313" key="1">
    <source>
        <dbReference type="EMBL" id="KZT70880.1"/>
    </source>
</evidence>
<accession>A0A165RKP2</accession>